<dbReference type="GO" id="GO:0005829">
    <property type="term" value="C:cytosol"/>
    <property type="evidence" value="ECO:0007669"/>
    <property type="project" value="TreeGrafter"/>
</dbReference>
<keyword evidence="1" id="KW-0805">Transcription regulation</keyword>
<organism evidence="5 6">
    <name type="scientific">Marinobacter vinifirmus</name>
    <dbReference type="NCBI Taxonomy" id="355591"/>
    <lineage>
        <taxon>Bacteria</taxon>
        <taxon>Pseudomonadati</taxon>
        <taxon>Pseudomonadota</taxon>
        <taxon>Gammaproteobacteria</taxon>
        <taxon>Pseudomonadales</taxon>
        <taxon>Marinobacteraceae</taxon>
        <taxon>Marinobacter</taxon>
    </lineage>
</organism>
<dbReference type="PROSITE" id="PS01124">
    <property type="entry name" value="HTH_ARAC_FAMILY_2"/>
    <property type="match status" value="1"/>
</dbReference>
<dbReference type="SUPFAM" id="SSF46689">
    <property type="entry name" value="Homeodomain-like"/>
    <property type="match status" value="1"/>
</dbReference>
<dbReference type="InterPro" id="IPR009057">
    <property type="entry name" value="Homeodomain-like_sf"/>
</dbReference>
<feature type="domain" description="HTH araC/xylS-type" evidence="4">
    <location>
        <begin position="241"/>
        <end position="337"/>
    </location>
</feature>
<protein>
    <submittedName>
        <fullName evidence="5">AraC family transcriptional regulator</fullName>
    </submittedName>
</protein>
<proteinExistence type="predicted"/>
<gene>
    <name evidence="5" type="ORF">FHK81_16940</name>
</gene>
<dbReference type="Pfam" id="PF12625">
    <property type="entry name" value="Arabinose_bd"/>
    <property type="match status" value="1"/>
</dbReference>
<evidence type="ECO:0000256" key="2">
    <source>
        <dbReference type="ARBA" id="ARBA00023125"/>
    </source>
</evidence>
<sequence>MSHLSIANVWINSLLRTFHKLGVNVDAIVAGLPGFEEGPLHHRGRLDLISARQLWHNAANMSQDSLLGARIGQLQDYRSIGVLAPLLWHSPSVGLALKHVATFQTLISENGVFKYEVDSVESGKSARLYCRYEETPAALPANAQQILSVTAGTIQYIRDLFDQQATVRQMVVPDGLASTRRALSELLQLPVATSTEGFGFGLEITDIDRPIAGCDDNLYQLSLDYATRLLSAKQKGSEQLFRIRGYIANHGLAQTGLAPCAAALGLHPRNLQRQLAEQGTSFRQLKEEVLKDVILRELNQQTPLEKISDKLGYSESSAFYRAFRSLFGLSPSQLSKHDYLGPRSNLER</sequence>
<evidence type="ECO:0000313" key="5">
    <source>
        <dbReference type="EMBL" id="TVT30403.1"/>
    </source>
</evidence>
<dbReference type="GO" id="GO:0003700">
    <property type="term" value="F:DNA-binding transcription factor activity"/>
    <property type="evidence" value="ECO:0007669"/>
    <property type="project" value="InterPro"/>
</dbReference>
<keyword evidence="2" id="KW-0238">DNA-binding</keyword>
<evidence type="ECO:0000256" key="1">
    <source>
        <dbReference type="ARBA" id="ARBA00023015"/>
    </source>
</evidence>
<dbReference type="Gene3D" id="1.10.10.60">
    <property type="entry name" value="Homeodomain-like"/>
    <property type="match status" value="1"/>
</dbReference>
<dbReference type="GO" id="GO:0000976">
    <property type="term" value="F:transcription cis-regulatory region binding"/>
    <property type="evidence" value="ECO:0007669"/>
    <property type="project" value="TreeGrafter"/>
</dbReference>
<dbReference type="RefSeq" id="WP_149600558.1">
    <property type="nucleotide sequence ID" value="NZ_VMRX01000065.1"/>
</dbReference>
<dbReference type="SMART" id="SM00342">
    <property type="entry name" value="HTH_ARAC"/>
    <property type="match status" value="1"/>
</dbReference>
<accession>A0A558B1P2</accession>
<evidence type="ECO:0000313" key="6">
    <source>
        <dbReference type="Proteomes" id="UP000319142"/>
    </source>
</evidence>
<dbReference type="InterPro" id="IPR018060">
    <property type="entry name" value="HTH_AraC"/>
</dbReference>
<reference evidence="5 6" key="1">
    <citation type="submission" date="2019-07" db="EMBL/GenBank/DDBJ databases">
        <title>The pathways for chlorine oxyanion respiration interact through the shared metabolite chlorate.</title>
        <authorList>
            <person name="Barnum T.P."/>
            <person name="Cheng Y."/>
            <person name="Hill K.A."/>
            <person name="Lucas L.N."/>
            <person name="Carlson H.K."/>
            <person name="Coates J.D."/>
        </authorList>
    </citation>
    <scope>NUCLEOTIDE SEQUENCE [LARGE SCALE GENOMIC DNA]</scope>
    <source>
        <strain evidence="5">UCB</strain>
    </source>
</reference>
<evidence type="ECO:0000256" key="3">
    <source>
        <dbReference type="ARBA" id="ARBA00023163"/>
    </source>
</evidence>
<dbReference type="PANTHER" id="PTHR47894">
    <property type="entry name" value="HTH-TYPE TRANSCRIPTIONAL REGULATOR GADX"/>
    <property type="match status" value="1"/>
</dbReference>
<dbReference type="EMBL" id="VMRX01000065">
    <property type="protein sequence ID" value="TVT30403.1"/>
    <property type="molecule type" value="Genomic_DNA"/>
</dbReference>
<keyword evidence="3" id="KW-0804">Transcription</keyword>
<dbReference type="Proteomes" id="UP000319142">
    <property type="component" value="Unassembled WGS sequence"/>
</dbReference>
<evidence type="ECO:0000259" key="4">
    <source>
        <dbReference type="PROSITE" id="PS01124"/>
    </source>
</evidence>
<comment type="caution">
    <text evidence="5">The sequence shown here is derived from an EMBL/GenBank/DDBJ whole genome shotgun (WGS) entry which is preliminary data.</text>
</comment>
<dbReference type="Pfam" id="PF12833">
    <property type="entry name" value="HTH_18"/>
    <property type="match status" value="1"/>
</dbReference>
<dbReference type="AlphaFoldDB" id="A0A558B1P2"/>
<dbReference type="InterPro" id="IPR032687">
    <property type="entry name" value="AraC-type_N"/>
</dbReference>
<dbReference type="PANTHER" id="PTHR47894:SF4">
    <property type="entry name" value="HTH-TYPE TRANSCRIPTIONAL REGULATOR GADX"/>
    <property type="match status" value="1"/>
</dbReference>
<name>A0A558B1P2_9GAMM</name>